<dbReference type="AlphaFoldDB" id="A0A8T2NBG5"/>
<reference evidence="1" key="1">
    <citation type="thesis" date="2021" institute="BYU ScholarsArchive" country="Provo, UT, USA">
        <title>Applications of and Algorithms for Genome Assembly and Genomic Analyses with an Emphasis on Marine Teleosts.</title>
        <authorList>
            <person name="Pickett B.D."/>
        </authorList>
    </citation>
    <scope>NUCLEOTIDE SEQUENCE</scope>
    <source>
        <strain evidence="1">HI-2016</strain>
    </source>
</reference>
<keyword evidence="2" id="KW-1185">Reference proteome</keyword>
<sequence length="92" mass="10069">MKVLAAVFQDICMRMVCIVISWGRTCILLLSKECRTLCGSLQGQWEIEEIEAQNSSGDGRSPCLRLGQRIIPSGVQCCCLSEIQTVSSARCG</sequence>
<protein>
    <submittedName>
        <fullName evidence="1">Uncharacterized protein</fullName>
    </submittedName>
</protein>
<gene>
    <name evidence="1" type="ORF">JZ751_006163</name>
</gene>
<comment type="caution">
    <text evidence="1">The sequence shown here is derived from an EMBL/GenBank/DDBJ whole genome shotgun (WGS) entry which is preliminary data.</text>
</comment>
<name>A0A8T2NBG5_9TELE</name>
<dbReference type="Proteomes" id="UP000824540">
    <property type="component" value="Unassembled WGS sequence"/>
</dbReference>
<evidence type="ECO:0000313" key="2">
    <source>
        <dbReference type="Proteomes" id="UP000824540"/>
    </source>
</evidence>
<proteinExistence type="predicted"/>
<accession>A0A8T2NBG5</accession>
<organism evidence="1 2">
    <name type="scientific">Albula glossodonta</name>
    <name type="common">roundjaw bonefish</name>
    <dbReference type="NCBI Taxonomy" id="121402"/>
    <lineage>
        <taxon>Eukaryota</taxon>
        <taxon>Metazoa</taxon>
        <taxon>Chordata</taxon>
        <taxon>Craniata</taxon>
        <taxon>Vertebrata</taxon>
        <taxon>Euteleostomi</taxon>
        <taxon>Actinopterygii</taxon>
        <taxon>Neopterygii</taxon>
        <taxon>Teleostei</taxon>
        <taxon>Albuliformes</taxon>
        <taxon>Albulidae</taxon>
        <taxon>Albula</taxon>
    </lineage>
</organism>
<evidence type="ECO:0000313" key="1">
    <source>
        <dbReference type="EMBL" id="KAG9335022.1"/>
    </source>
</evidence>
<dbReference type="EMBL" id="JAFBMS010000131">
    <property type="protein sequence ID" value="KAG9335022.1"/>
    <property type="molecule type" value="Genomic_DNA"/>
</dbReference>